<evidence type="ECO:0000313" key="2">
    <source>
        <dbReference type="EMBL" id="MBO1250651.1"/>
    </source>
</evidence>
<evidence type="ECO:0000313" key="3">
    <source>
        <dbReference type="Proteomes" id="UP000664731"/>
    </source>
</evidence>
<dbReference type="InterPro" id="IPR004256">
    <property type="entry name" value="DUF234"/>
</dbReference>
<protein>
    <recommendedName>
        <fullName evidence="1">DUF234 domain-containing protein</fullName>
    </recommendedName>
</protein>
<feature type="domain" description="DUF234" evidence="1">
    <location>
        <begin position="165"/>
        <end position="248"/>
    </location>
</feature>
<organism evidence="2 3">
    <name type="scientific">Comamonas denitrificans</name>
    <dbReference type="NCBI Taxonomy" id="117506"/>
    <lineage>
        <taxon>Bacteria</taxon>
        <taxon>Pseudomonadati</taxon>
        <taxon>Pseudomonadota</taxon>
        <taxon>Betaproteobacteria</taxon>
        <taxon>Burkholderiales</taxon>
        <taxon>Comamonadaceae</taxon>
        <taxon>Comamonas</taxon>
    </lineage>
</organism>
<dbReference type="PANTHER" id="PTHR34704">
    <property type="entry name" value="ATPASE"/>
    <property type="match status" value="1"/>
</dbReference>
<reference evidence="2" key="1">
    <citation type="submission" date="2021-03" db="EMBL/GenBank/DDBJ databases">
        <title>Comamonas denitrificans.</title>
        <authorList>
            <person name="Finster K."/>
        </authorList>
    </citation>
    <scope>NUCLEOTIDE SEQUENCE</scope>
    <source>
        <strain evidence="2">MM2021_4</strain>
    </source>
</reference>
<gene>
    <name evidence="2" type="ORF">J1777_12570</name>
</gene>
<dbReference type="EMBL" id="JAFNME010000036">
    <property type="protein sequence ID" value="MBO1250651.1"/>
    <property type="molecule type" value="Genomic_DNA"/>
</dbReference>
<keyword evidence="3" id="KW-1185">Reference proteome</keyword>
<dbReference type="Pfam" id="PF03008">
    <property type="entry name" value="DUF234"/>
    <property type="match status" value="1"/>
</dbReference>
<dbReference type="RefSeq" id="WP_207576042.1">
    <property type="nucleotide sequence ID" value="NZ_JAFNME010000036.1"/>
</dbReference>
<accession>A0A939KEF6</accession>
<sequence length="309" mass="35864">MTQIFKEAKQPLLNRDDHFFKIQPLGPEYLRQILQDNQLWSAERLLQWWCLSGGIPKYLEWLLNAGQKPFDTLICASSPLIEEGLHRLVEDFGAEQRTYFSVLAAIANGYTSRARIENYLDMGVGPVLEKLEAEFDIIAKQRPIHAKDNSRDVRYSLVDPFLQFWFYFIHANRSAVEMENYDYIRSIIARDFETFSGKQLESLFVALLKQSSQFNRIGGYWDNKGEHEIDIVAINDLEKRLLVVEVKRQFKRFKPEQLATKTEHLLQKIDCAGYAVEQRCFALDNLEQVFAEFQPQGARPMVESQGSAV</sequence>
<dbReference type="PANTHER" id="PTHR34704:SF1">
    <property type="entry name" value="ATPASE"/>
    <property type="match status" value="1"/>
</dbReference>
<dbReference type="AlphaFoldDB" id="A0A939KEF6"/>
<name>A0A939KEF6_9BURK</name>
<evidence type="ECO:0000259" key="1">
    <source>
        <dbReference type="Pfam" id="PF03008"/>
    </source>
</evidence>
<dbReference type="Proteomes" id="UP000664731">
    <property type="component" value="Unassembled WGS sequence"/>
</dbReference>
<proteinExistence type="predicted"/>
<comment type="caution">
    <text evidence="2">The sequence shown here is derived from an EMBL/GenBank/DDBJ whole genome shotgun (WGS) entry which is preliminary data.</text>
</comment>